<name>H8L4T7_FRAAD</name>
<feature type="domain" description="Aminoglycoside phosphotransferase" evidence="2">
    <location>
        <begin position="61"/>
        <end position="281"/>
    </location>
</feature>
<keyword evidence="3" id="KW-0808">Transferase</keyword>
<dbReference type="GO" id="GO:0004413">
    <property type="term" value="F:homoserine kinase activity"/>
    <property type="evidence" value="ECO:0007669"/>
    <property type="project" value="TreeGrafter"/>
</dbReference>
<dbReference type="Pfam" id="PF01636">
    <property type="entry name" value="APH"/>
    <property type="match status" value="1"/>
</dbReference>
<organism evidence="3 4">
    <name type="scientific">Frateuria aurantia (strain ATCC 33424 / DSM 6220 / KCTC 2777 / LMG 1558 / NBRC 3245 / NCIMB 13370)</name>
    <name type="common">Acetobacter aurantius</name>
    <dbReference type="NCBI Taxonomy" id="767434"/>
    <lineage>
        <taxon>Bacteria</taxon>
        <taxon>Pseudomonadati</taxon>
        <taxon>Pseudomonadota</taxon>
        <taxon>Gammaproteobacteria</taxon>
        <taxon>Lysobacterales</taxon>
        <taxon>Rhodanobacteraceae</taxon>
        <taxon>Frateuria</taxon>
    </lineage>
</organism>
<comment type="similarity">
    <text evidence="1">Belongs to the pseudomonas-type ThrB family.</text>
</comment>
<evidence type="ECO:0000313" key="4">
    <source>
        <dbReference type="Proteomes" id="UP000005234"/>
    </source>
</evidence>
<evidence type="ECO:0000259" key="2">
    <source>
        <dbReference type="Pfam" id="PF01636"/>
    </source>
</evidence>
<dbReference type="InterPro" id="IPR002575">
    <property type="entry name" value="Aminoglycoside_PTrfase"/>
</dbReference>
<dbReference type="EMBL" id="CP003350">
    <property type="protein sequence ID" value="AFC85010.1"/>
    <property type="molecule type" value="Genomic_DNA"/>
</dbReference>
<dbReference type="HOGENOM" id="CLU_060540_0_0_6"/>
<keyword evidence="3" id="KW-0418">Kinase</keyword>
<dbReference type="Proteomes" id="UP000005234">
    <property type="component" value="Chromosome"/>
</dbReference>
<dbReference type="OrthoDB" id="3266537at2"/>
<dbReference type="PANTHER" id="PTHR21064:SF6">
    <property type="entry name" value="AMINOGLYCOSIDE PHOSPHOTRANSFERASE DOMAIN-CONTAINING PROTEIN"/>
    <property type="match status" value="1"/>
</dbReference>
<dbReference type="InterPro" id="IPR011009">
    <property type="entry name" value="Kinase-like_dom_sf"/>
</dbReference>
<reference evidence="3" key="1">
    <citation type="submission" date="2012-02" db="EMBL/GenBank/DDBJ databases">
        <title>The complete genome of Frateuria aurantia DSM 6220.</title>
        <authorList>
            <consortium name="US DOE Joint Genome Institute (JGI-PGF)"/>
            <person name="Lucas S."/>
            <person name="Copeland A."/>
            <person name="Lapidus A."/>
            <person name="Glavina del Rio T."/>
            <person name="Dalin E."/>
            <person name="Tice H."/>
            <person name="Bruce D."/>
            <person name="Goodwin L."/>
            <person name="Pitluck S."/>
            <person name="Peters L."/>
            <person name="Ovchinnikova G."/>
            <person name="Teshima H."/>
            <person name="Kyrpides N."/>
            <person name="Mavromatis K."/>
            <person name="Ivanova N."/>
            <person name="Brettin T."/>
            <person name="Detter J.C."/>
            <person name="Han C."/>
            <person name="Larimer F."/>
            <person name="Land M."/>
            <person name="Hauser L."/>
            <person name="Markowitz V."/>
            <person name="Cheng J.-F."/>
            <person name="Hugenholtz P."/>
            <person name="Woyke T."/>
            <person name="Wu D."/>
            <person name="Brambilla E."/>
            <person name="Klenk H.-P."/>
            <person name="Eisen J.A."/>
        </authorList>
    </citation>
    <scope>NUCLEOTIDE SEQUENCE</scope>
    <source>
        <strain evidence="3">DSM 6220</strain>
    </source>
</reference>
<dbReference type="GO" id="GO:0009088">
    <property type="term" value="P:threonine biosynthetic process"/>
    <property type="evidence" value="ECO:0007669"/>
    <property type="project" value="TreeGrafter"/>
</dbReference>
<keyword evidence="4" id="KW-1185">Reference proteome</keyword>
<dbReference type="SUPFAM" id="SSF56112">
    <property type="entry name" value="Protein kinase-like (PK-like)"/>
    <property type="match status" value="1"/>
</dbReference>
<protein>
    <submittedName>
        <fullName evidence="3">Putative homoserine kinase type II (Protein kinase fold)</fullName>
    </submittedName>
</protein>
<dbReference type="RefSeq" id="WP_014402016.1">
    <property type="nucleotide sequence ID" value="NC_017033.1"/>
</dbReference>
<evidence type="ECO:0000256" key="1">
    <source>
        <dbReference type="ARBA" id="ARBA00038240"/>
    </source>
</evidence>
<dbReference type="InterPro" id="IPR050249">
    <property type="entry name" value="Pseudomonas-type_ThrB"/>
</dbReference>
<sequence>MSLSPHHVHGLAADEVAPDWPPLTMGDVQGLLRHYPALTAPTEVLWRSPRPLSAGAIIRSGQDRFFVKRHHPDVRSLADLAEEHGFIRHLQAAGIAIPRLVENNLGLTATMDGGWNYELSELASGQDLYRDSPSWTPPRLPAHARSAGRALASLHLAAGNYLAPQRKTWLLLDRGELIASSNPVDWLQSKLPQRPGLQDYLRQRSWQSQIEALFANRPVDLPSRLAASPPLWTHNDWHVSNLTWQPEGEQARVCNVLDFGLSARTTAIHDLATAIERNAVAWLELERGMEAVHVDIALQLLAGYNEIRPLTRHDLALLHDVLPLVHVDFALSEVEYFQAITRSTADADVAWDTFLLGHAQWFGTPPGQRLLAALLEGR</sequence>
<dbReference type="eggNOG" id="COG2334">
    <property type="taxonomic scope" value="Bacteria"/>
</dbReference>
<accession>H8L4T7</accession>
<dbReference type="KEGG" id="fau:Fraau_0528"/>
<gene>
    <name evidence="3" type="ordered locus">Fraau_0528</name>
</gene>
<evidence type="ECO:0000313" key="3">
    <source>
        <dbReference type="EMBL" id="AFC85010.1"/>
    </source>
</evidence>
<proteinExistence type="inferred from homology"/>
<dbReference type="STRING" id="767434.Fraau_0528"/>
<dbReference type="PANTHER" id="PTHR21064">
    <property type="entry name" value="AMINOGLYCOSIDE PHOSPHOTRANSFERASE DOMAIN-CONTAINING PROTEIN-RELATED"/>
    <property type="match status" value="1"/>
</dbReference>
<dbReference type="Gene3D" id="3.90.1200.10">
    <property type="match status" value="1"/>
</dbReference>
<dbReference type="AlphaFoldDB" id="H8L4T7"/>